<evidence type="ECO:0000259" key="2">
    <source>
        <dbReference type="Pfam" id="PF09335"/>
    </source>
</evidence>
<evidence type="ECO:0000313" key="4">
    <source>
        <dbReference type="Proteomes" id="UP000669605"/>
    </source>
</evidence>
<evidence type="ECO:0000256" key="1">
    <source>
        <dbReference type="SAM" id="Phobius"/>
    </source>
</evidence>
<dbReference type="EMBL" id="JAAAUB010000002">
    <property type="protein sequence ID" value="NMH16068.1"/>
    <property type="molecule type" value="Genomic_DNA"/>
</dbReference>
<feature type="transmembrane region" description="Helical" evidence="1">
    <location>
        <begin position="14"/>
        <end position="34"/>
    </location>
</feature>
<dbReference type="InterPro" id="IPR032816">
    <property type="entry name" value="VTT_dom"/>
</dbReference>
<organism evidence="3 4">
    <name type="scientific">Tepidiphilus baoligensis</name>
    <dbReference type="NCBI Taxonomy" id="2698687"/>
    <lineage>
        <taxon>Bacteria</taxon>
        <taxon>Pseudomonadati</taxon>
        <taxon>Pseudomonadota</taxon>
        <taxon>Hydrogenophilia</taxon>
        <taxon>Hydrogenophilales</taxon>
        <taxon>Hydrogenophilaceae</taxon>
        <taxon>Tepidiphilus</taxon>
    </lineage>
</organism>
<protein>
    <submittedName>
        <fullName evidence="3">DedA family protein</fullName>
    </submittedName>
</protein>
<keyword evidence="1" id="KW-0472">Membrane</keyword>
<feature type="transmembrane region" description="Helical" evidence="1">
    <location>
        <begin position="46"/>
        <end position="65"/>
    </location>
</feature>
<keyword evidence="4" id="KW-1185">Reference proteome</keyword>
<dbReference type="Pfam" id="PF09335">
    <property type="entry name" value="VTT_dom"/>
    <property type="match status" value="1"/>
</dbReference>
<name>A0ABX1QJ91_9PROT</name>
<reference evidence="3 4" key="1">
    <citation type="journal article" date="2020" name="Curr. Microbiol.">
        <title>Tepidiphilus baoligensis sp. nov., a Novel Bacterium of the Family Hydrogenophilaceae Isolated from an Oil Reservoir.</title>
        <authorList>
            <person name="Zhang X."/>
            <person name="Wang G."/>
            <person name="Ma X."/>
            <person name="Yu J."/>
            <person name="You J."/>
            <person name="Xue Y."/>
            <person name="Ma Y."/>
        </authorList>
    </citation>
    <scope>NUCLEOTIDE SEQUENCE [LARGE SCALE GENOMIC DNA]</scope>
    <source>
        <strain evidence="3 4">B18-69</strain>
    </source>
</reference>
<dbReference type="PANTHER" id="PTHR42709:SF2">
    <property type="entry name" value="INNER MEMBRANE PROTEIN YOHD"/>
    <property type="match status" value="1"/>
</dbReference>
<dbReference type="PANTHER" id="PTHR42709">
    <property type="entry name" value="ALKALINE PHOSPHATASE LIKE PROTEIN"/>
    <property type="match status" value="1"/>
</dbReference>
<gene>
    <name evidence="3" type="ORF">GV368_02870</name>
</gene>
<sequence length="196" mass="22147">MTFSLDFPSLVSQYGYLAVFVGCFLEGETILLLASYAARRGYLDPWLVWAVAAFAGTLGDLFFFWLGRRHGRWVLETLPRLRGKITWALVLIENHPVKLILLMRFLYGLRIALPIAMGMSRIPVQLYVPLNFLSALLWAAVIVLAGYLFGAAVEVWLDELGRYEYWIMGALAVLVLVVHGVMRRGGLRRRRAGSGR</sequence>
<feature type="transmembrane region" description="Helical" evidence="1">
    <location>
        <begin position="85"/>
        <end position="107"/>
    </location>
</feature>
<dbReference type="InterPro" id="IPR036259">
    <property type="entry name" value="MFS_trans_sf"/>
</dbReference>
<dbReference type="InterPro" id="IPR051311">
    <property type="entry name" value="DedA_domain"/>
</dbReference>
<accession>A0ABX1QJ91</accession>
<dbReference type="SUPFAM" id="SSF103473">
    <property type="entry name" value="MFS general substrate transporter"/>
    <property type="match status" value="1"/>
</dbReference>
<dbReference type="RefSeq" id="WP_169115289.1">
    <property type="nucleotide sequence ID" value="NZ_JAAAUB010000002.1"/>
</dbReference>
<keyword evidence="1" id="KW-1133">Transmembrane helix</keyword>
<comment type="caution">
    <text evidence="3">The sequence shown here is derived from an EMBL/GenBank/DDBJ whole genome shotgun (WGS) entry which is preliminary data.</text>
</comment>
<feature type="transmembrane region" description="Helical" evidence="1">
    <location>
        <begin position="128"/>
        <end position="153"/>
    </location>
</feature>
<feature type="transmembrane region" description="Helical" evidence="1">
    <location>
        <begin position="165"/>
        <end position="182"/>
    </location>
</feature>
<keyword evidence="1" id="KW-0812">Transmembrane</keyword>
<evidence type="ECO:0000313" key="3">
    <source>
        <dbReference type="EMBL" id="NMH16068.1"/>
    </source>
</evidence>
<proteinExistence type="predicted"/>
<dbReference type="Proteomes" id="UP000669605">
    <property type="component" value="Unassembled WGS sequence"/>
</dbReference>
<feature type="domain" description="VTT" evidence="2">
    <location>
        <begin position="28"/>
        <end position="147"/>
    </location>
</feature>